<name>A0A0K9P603_ZOSMR</name>
<dbReference type="Proteomes" id="UP000036987">
    <property type="component" value="Unassembled WGS sequence"/>
</dbReference>
<dbReference type="EMBL" id="LFYR01001151">
    <property type="protein sequence ID" value="KMZ64466.1"/>
    <property type="molecule type" value="Genomic_DNA"/>
</dbReference>
<evidence type="ECO:0000313" key="1">
    <source>
        <dbReference type="EMBL" id="KMZ64466.1"/>
    </source>
</evidence>
<accession>A0A0K9P603</accession>
<comment type="caution">
    <text evidence="1">The sequence shown here is derived from an EMBL/GenBank/DDBJ whole genome shotgun (WGS) entry which is preliminary data.</text>
</comment>
<proteinExistence type="predicted"/>
<dbReference type="AlphaFoldDB" id="A0A0K9P603"/>
<evidence type="ECO:0000313" key="2">
    <source>
        <dbReference type="Proteomes" id="UP000036987"/>
    </source>
</evidence>
<sequence>MGKYHKGTIIKMKQDYHIKIYISTEEIQDDPVRNRARCGTVLCTLRLSIYGRYDALPPVQVPPISESNLVPNPLANGNLRERSVIANCNHRDRELQSVIAELELGWVPFAELELDGFRSRNWNSDGFRSRNWNSRCVPFAERGTGTGTRDGFRSRNAELELELAMGSVRMGLSVPALASPIGLVWFLGGTSSEL</sequence>
<organism evidence="1 2">
    <name type="scientific">Zostera marina</name>
    <name type="common">Eelgrass</name>
    <dbReference type="NCBI Taxonomy" id="29655"/>
    <lineage>
        <taxon>Eukaryota</taxon>
        <taxon>Viridiplantae</taxon>
        <taxon>Streptophyta</taxon>
        <taxon>Embryophyta</taxon>
        <taxon>Tracheophyta</taxon>
        <taxon>Spermatophyta</taxon>
        <taxon>Magnoliopsida</taxon>
        <taxon>Liliopsida</taxon>
        <taxon>Zosteraceae</taxon>
        <taxon>Zostera</taxon>
    </lineage>
</organism>
<gene>
    <name evidence="1" type="ORF">ZOSMA_36G00740</name>
</gene>
<keyword evidence="2" id="KW-1185">Reference proteome</keyword>
<protein>
    <submittedName>
        <fullName evidence="1">Uncharacterized protein</fullName>
    </submittedName>
</protein>
<reference evidence="2" key="1">
    <citation type="journal article" date="2016" name="Nature">
        <title>The genome of the seagrass Zostera marina reveals angiosperm adaptation to the sea.</title>
        <authorList>
            <person name="Olsen J.L."/>
            <person name="Rouze P."/>
            <person name="Verhelst B."/>
            <person name="Lin Y.-C."/>
            <person name="Bayer T."/>
            <person name="Collen J."/>
            <person name="Dattolo E."/>
            <person name="De Paoli E."/>
            <person name="Dittami S."/>
            <person name="Maumus F."/>
            <person name="Michel G."/>
            <person name="Kersting A."/>
            <person name="Lauritano C."/>
            <person name="Lohaus R."/>
            <person name="Toepel M."/>
            <person name="Tonon T."/>
            <person name="Vanneste K."/>
            <person name="Amirebrahimi M."/>
            <person name="Brakel J."/>
            <person name="Bostroem C."/>
            <person name="Chovatia M."/>
            <person name="Grimwood J."/>
            <person name="Jenkins J.W."/>
            <person name="Jueterbock A."/>
            <person name="Mraz A."/>
            <person name="Stam W.T."/>
            <person name="Tice H."/>
            <person name="Bornberg-Bauer E."/>
            <person name="Green P.J."/>
            <person name="Pearson G.A."/>
            <person name="Procaccini G."/>
            <person name="Duarte C.M."/>
            <person name="Schmutz J."/>
            <person name="Reusch T.B.H."/>
            <person name="Van de Peer Y."/>
        </authorList>
    </citation>
    <scope>NUCLEOTIDE SEQUENCE [LARGE SCALE GENOMIC DNA]</scope>
    <source>
        <strain evidence="2">cv. Finnish</strain>
    </source>
</reference>